<accession>A0A6N4DPT3</accession>
<dbReference type="EMBL" id="PQCO01000225">
    <property type="protein sequence ID" value="PUE00341.1"/>
    <property type="molecule type" value="Genomic_DNA"/>
</dbReference>
<gene>
    <name evidence="1" type="ORF">C3L24_09400</name>
</gene>
<sequence>MHTGKLLLHPPHQNPACDPGALEARLQTLGLIGAALEPPGAAYLAGPRFMQLITFMGCSPFLRLAPEHDQDRSFCHLRLSGDGQTLRFRSGHNTRPPHCPLCRARIEQWPALMQAWRSTAPCRCPGCGVELDPTRLRWGRGAGFGRRFIEIVGVFPGEAVPTPALLDSLGDGAAPWGYFYIQE</sequence>
<protein>
    <submittedName>
        <fullName evidence="1">Uncharacterized protein</fullName>
    </submittedName>
</protein>
<organism evidence="1 2">
    <name type="scientific">Candidatus Sedimenticola endophacoides</name>
    <dbReference type="NCBI Taxonomy" id="2548426"/>
    <lineage>
        <taxon>Bacteria</taxon>
        <taxon>Pseudomonadati</taxon>
        <taxon>Pseudomonadota</taxon>
        <taxon>Gammaproteobacteria</taxon>
        <taxon>Chromatiales</taxon>
        <taxon>Sedimenticolaceae</taxon>
        <taxon>Sedimenticola</taxon>
    </lineage>
</organism>
<comment type="caution">
    <text evidence="1">The sequence shown here is derived from an EMBL/GenBank/DDBJ whole genome shotgun (WGS) entry which is preliminary data.</text>
</comment>
<reference evidence="1 2" key="1">
    <citation type="submission" date="2018-01" db="EMBL/GenBank/DDBJ databases">
        <title>Novel co-symbiosis in the lucinid bivalve Phacoides pectinatus.</title>
        <authorList>
            <person name="Lim S.J."/>
            <person name="Davis B.G."/>
            <person name="Gill D.E."/>
            <person name="Engel A.S."/>
            <person name="Anderson L.C."/>
            <person name="Campbell B.J."/>
        </authorList>
    </citation>
    <scope>NUCLEOTIDE SEQUENCE [LARGE SCALE GENOMIC DNA]</scope>
    <source>
        <strain evidence="1">N3_P5</strain>
    </source>
</reference>
<name>A0A6N4DPT3_9GAMM</name>
<dbReference type="AlphaFoldDB" id="A0A6N4DPT3"/>
<evidence type="ECO:0000313" key="1">
    <source>
        <dbReference type="EMBL" id="PUE00341.1"/>
    </source>
</evidence>
<proteinExistence type="predicted"/>
<evidence type="ECO:0000313" key="2">
    <source>
        <dbReference type="Proteomes" id="UP000250928"/>
    </source>
</evidence>
<dbReference type="Proteomes" id="UP000250928">
    <property type="component" value="Unassembled WGS sequence"/>
</dbReference>